<organism evidence="8 9">
    <name type="scientific">Anaeromyxobacter diazotrophicus</name>
    <dbReference type="NCBI Taxonomy" id="2590199"/>
    <lineage>
        <taxon>Bacteria</taxon>
        <taxon>Pseudomonadati</taxon>
        <taxon>Myxococcota</taxon>
        <taxon>Myxococcia</taxon>
        <taxon>Myxococcales</taxon>
        <taxon>Cystobacterineae</taxon>
        <taxon>Anaeromyxobacteraceae</taxon>
        <taxon>Anaeromyxobacter</taxon>
    </lineage>
</organism>
<evidence type="ECO:0000256" key="7">
    <source>
        <dbReference type="HAMAP-Rule" id="MF_01147"/>
    </source>
</evidence>
<dbReference type="EC" id="2.5.1.145" evidence="7"/>
<comment type="pathway">
    <text evidence="7">Protein modification; lipoprotein biosynthesis (diacylglyceryl transfer).</text>
</comment>
<keyword evidence="4 7" id="KW-0812">Transmembrane</keyword>
<evidence type="ECO:0000313" key="9">
    <source>
        <dbReference type="Proteomes" id="UP000503640"/>
    </source>
</evidence>
<feature type="transmembrane region" description="Helical" evidence="7">
    <location>
        <begin position="158"/>
        <end position="183"/>
    </location>
</feature>
<keyword evidence="5 7" id="KW-1133">Transmembrane helix</keyword>
<dbReference type="NCBIfam" id="TIGR00544">
    <property type="entry name" value="lgt"/>
    <property type="match status" value="1"/>
</dbReference>
<keyword evidence="9" id="KW-1185">Reference proteome</keyword>
<proteinExistence type="inferred from homology"/>
<dbReference type="InterPro" id="IPR001640">
    <property type="entry name" value="Lgt"/>
</dbReference>
<sequence length="362" mass="38600">MLPILFTLTVPAGLALPLAALAVAVTAALRAWALRRRLAAEGEALGWGAALWDDRGTIGLLLAALAAAGWLGLLDGPVALPLHTYGLMIAAGFVAGVALAQREAKRRGLDGERVGDLAFYVLLAALVGSRLYFIGVNWRDYVGESAFMSFHGLRLPRALALWEGGLVFYGGFIAAALAAWAYLRRHRMAFLPYADALIPSLALGHFFGRLGCFSAGCCWGSVSHAHLPWLVRFPPESLAYQTFAGRADGAALLAADRLTTLPVHPTQLYEAFGELGLFAWLALWVGPRRRFDGQVLAAWLMAYAVLRTVVEVFRGDVERGVVAGLGVGQWTSLVIFALGAGVWAIGRRLRTRAAAAGPALAA</sequence>
<feature type="transmembrane region" description="Helical" evidence="7">
    <location>
        <begin position="119"/>
        <end position="138"/>
    </location>
</feature>
<dbReference type="GO" id="GO:0042158">
    <property type="term" value="P:lipoprotein biosynthetic process"/>
    <property type="evidence" value="ECO:0007669"/>
    <property type="project" value="UniProtKB-UniRule"/>
</dbReference>
<keyword evidence="3 7" id="KW-0808">Transferase</keyword>
<dbReference type="UniPathway" id="UPA00664"/>
<evidence type="ECO:0000256" key="6">
    <source>
        <dbReference type="ARBA" id="ARBA00023136"/>
    </source>
</evidence>
<dbReference type="GO" id="GO:0005886">
    <property type="term" value="C:plasma membrane"/>
    <property type="evidence" value="ECO:0007669"/>
    <property type="project" value="UniProtKB-SubCell"/>
</dbReference>
<feature type="transmembrane region" description="Helical" evidence="7">
    <location>
        <begin position="293"/>
        <end position="310"/>
    </location>
</feature>
<comment type="subcellular location">
    <subcellularLocation>
        <location evidence="7">Cell membrane</location>
        <topology evidence="7">Multi-pass membrane protein</topology>
    </subcellularLocation>
</comment>
<dbReference type="RefSeq" id="WP_176065532.1">
    <property type="nucleotide sequence ID" value="NZ_BJTG01000005.1"/>
</dbReference>
<protein>
    <recommendedName>
        <fullName evidence="7">Phosphatidylglycerol--prolipoprotein diacylglyceryl transferase</fullName>
        <ecNumber evidence="7">2.5.1.145</ecNumber>
    </recommendedName>
</protein>
<feature type="transmembrane region" description="Helical" evidence="7">
    <location>
        <begin position="55"/>
        <end position="74"/>
    </location>
</feature>
<dbReference type="PANTHER" id="PTHR30589:SF0">
    <property type="entry name" value="PHOSPHATIDYLGLYCEROL--PROLIPOPROTEIN DIACYLGLYCERYL TRANSFERASE"/>
    <property type="match status" value="1"/>
</dbReference>
<evidence type="ECO:0000256" key="5">
    <source>
        <dbReference type="ARBA" id="ARBA00022989"/>
    </source>
</evidence>
<dbReference type="PANTHER" id="PTHR30589">
    <property type="entry name" value="PROLIPOPROTEIN DIACYLGLYCERYL TRANSFERASE"/>
    <property type="match status" value="1"/>
</dbReference>
<evidence type="ECO:0000256" key="2">
    <source>
        <dbReference type="ARBA" id="ARBA00022475"/>
    </source>
</evidence>
<comment type="catalytic activity">
    <reaction evidence="7">
        <text>L-cysteinyl-[prolipoprotein] + a 1,2-diacyl-sn-glycero-3-phospho-(1'-sn-glycerol) = an S-1,2-diacyl-sn-glyceryl-L-cysteinyl-[prolipoprotein] + sn-glycerol 1-phosphate + H(+)</text>
        <dbReference type="Rhea" id="RHEA:56712"/>
        <dbReference type="Rhea" id="RHEA-COMP:14679"/>
        <dbReference type="Rhea" id="RHEA-COMP:14680"/>
        <dbReference type="ChEBI" id="CHEBI:15378"/>
        <dbReference type="ChEBI" id="CHEBI:29950"/>
        <dbReference type="ChEBI" id="CHEBI:57685"/>
        <dbReference type="ChEBI" id="CHEBI:64716"/>
        <dbReference type="ChEBI" id="CHEBI:140658"/>
        <dbReference type="EC" id="2.5.1.145"/>
    </reaction>
</comment>
<feature type="binding site" evidence="7">
    <location>
        <position position="209"/>
    </location>
    <ligand>
        <name>a 1,2-diacyl-sn-glycero-3-phospho-(1'-sn-glycerol)</name>
        <dbReference type="ChEBI" id="CHEBI:64716"/>
    </ligand>
</feature>
<gene>
    <name evidence="7" type="primary">lgt</name>
    <name evidence="8" type="ORF">AMYX_24500</name>
</gene>
<keyword evidence="6 7" id="KW-0472">Membrane</keyword>
<comment type="similarity">
    <text evidence="1 7">Belongs to the Lgt family.</text>
</comment>
<feature type="transmembrane region" description="Helical" evidence="7">
    <location>
        <begin position="12"/>
        <end position="34"/>
    </location>
</feature>
<evidence type="ECO:0000256" key="1">
    <source>
        <dbReference type="ARBA" id="ARBA00007150"/>
    </source>
</evidence>
<feature type="transmembrane region" description="Helical" evidence="7">
    <location>
        <begin position="322"/>
        <end position="345"/>
    </location>
</feature>
<comment type="function">
    <text evidence="7">Catalyzes the transfer of the diacylglyceryl group from phosphatidylglycerol to the sulfhydryl group of the N-terminal cysteine of a prolipoprotein, the first step in the formation of mature lipoproteins.</text>
</comment>
<dbReference type="EMBL" id="BJTG01000005">
    <property type="protein sequence ID" value="GEJ57709.1"/>
    <property type="molecule type" value="Genomic_DNA"/>
</dbReference>
<evidence type="ECO:0000313" key="8">
    <source>
        <dbReference type="EMBL" id="GEJ57709.1"/>
    </source>
</evidence>
<feature type="transmembrane region" description="Helical" evidence="7">
    <location>
        <begin position="80"/>
        <end position="99"/>
    </location>
</feature>
<evidence type="ECO:0000256" key="4">
    <source>
        <dbReference type="ARBA" id="ARBA00022692"/>
    </source>
</evidence>
<comment type="caution">
    <text evidence="8">The sequence shown here is derived from an EMBL/GenBank/DDBJ whole genome shotgun (WGS) entry which is preliminary data.</text>
</comment>
<accession>A0A7I9VNK9</accession>
<dbReference type="HAMAP" id="MF_01147">
    <property type="entry name" value="Lgt"/>
    <property type="match status" value="1"/>
</dbReference>
<dbReference type="Pfam" id="PF01790">
    <property type="entry name" value="LGT"/>
    <property type="match status" value="1"/>
</dbReference>
<name>A0A7I9VNK9_9BACT</name>
<keyword evidence="2 7" id="KW-1003">Cell membrane</keyword>
<dbReference type="AlphaFoldDB" id="A0A7I9VNK9"/>
<evidence type="ECO:0000256" key="3">
    <source>
        <dbReference type="ARBA" id="ARBA00022679"/>
    </source>
</evidence>
<reference evidence="9" key="1">
    <citation type="journal article" date="2020" name="Appl. Environ. Microbiol.">
        <title>Diazotrophic Anaeromyxobacter Isolates from Soils.</title>
        <authorList>
            <person name="Masuda Y."/>
            <person name="Yamanaka H."/>
            <person name="Xu Z.X."/>
            <person name="Shiratori Y."/>
            <person name="Aono T."/>
            <person name="Amachi S."/>
            <person name="Senoo K."/>
            <person name="Itoh H."/>
        </authorList>
    </citation>
    <scope>NUCLEOTIDE SEQUENCE [LARGE SCALE GENOMIC DNA]</scope>
    <source>
        <strain evidence="9">R267</strain>
    </source>
</reference>
<dbReference type="GO" id="GO:0008961">
    <property type="term" value="F:phosphatidylglycerol-prolipoprotein diacylglyceryl transferase activity"/>
    <property type="evidence" value="ECO:0007669"/>
    <property type="project" value="UniProtKB-UniRule"/>
</dbReference>
<dbReference type="Proteomes" id="UP000503640">
    <property type="component" value="Unassembled WGS sequence"/>
</dbReference>